<name>A0A845V0V5_9GAMM</name>
<dbReference type="GO" id="GO:0043546">
    <property type="term" value="F:molybdopterin cofactor binding"/>
    <property type="evidence" value="ECO:0007669"/>
    <property type="project" value="InterPro"/>
</dbReference>
<evidence type="ECO:0000259" key="10">
    <source>
        <dbReference type="PROSITE" id="PS51669"/>
    </source>
</evidence>
<dbReference type="CDD" id="cd00508">
    <property type="entry name" value="MopB_CT_Fdh-Nap-like"/>
    <property type="match status" value="1"/>
</dbReference>
<dbReference type="InterPro" id="IPR050123">
    <property type="entry name" value="Prok_molybdopt-oxidoreductase"/>
</dbReference>
<evidence type="ECO:0000256" key="4">
    <source>
        <dbReference type="ARBA" id="ARBA00022723"/>
    </source>
</evidence>
<dbReference type="PANTHER" id="PTHR43105">
    <property type="entry name" value="RESPIRATORY NITRATE REDUCTASE"/>
    <property type="match status" value="1"/>
</dbReference>
<dbReference type="SUPFAM" id="SSF50692">
    <property type="entry name" value="ADC-like"/>
    <property type="match status" value="1"/>
</dbReference>
<protein>
    <submittedName>
        <fullName evidence="11">Molybdopterin-dependent oxidoreductase</fullName>
    </submittedName>
</protein>
<dbReference type="PANTHER" id="PTHR43105:SF11">
    <property type="entry name" value="PERIPLASMIC NITRATE REDUCTASE"/>
    <property type="match status" value="1"/>
</dbReference>
<evidence type="ECO:0000256" key="9">
    <source>
        <dbReference type="SAM" id="SignalP"/>
    </source>
</evidence>
<dbReference type="GO" id="GO:0045333">
    <property type="term" value="P:cellular respiration"/>
    <property type="evidence" value="ECO:0007669"/>
    <property type="project" value="UniProtKB-ARBA"/>
</dbReference>
<dbReference type="InterPro" id="IPR006657">
    <property type="entry name" value="MoPterin_dinucl-bd_dom"/>
</dbReference>
<keyword evidence="8" id="KW-0411">Iron-sulfur</keyword>
<evidence type="ECO:0000256" key="6">
    <source>
        <dbReference type="ARBA" id="ARBA00023002"/>
    </source>
</evidence>
<dbReference type="SMART" id="SM00926">
    <property type="entry name" value="Molybdop_Fe4S4"/>
    <property type="match status" value="1"/>
</dbReference>
<gene>
    <name evidence="11" type="ORF">G3I74_10760</name>
</gene>
<dbReference type="InterPro" id="IPR009010">
    <property type="entry name" value="Asp_de-COase-like_dom_sf"/>
</dbReference>
<keyword evidence="6" id="KW-0560">Oxidoreductase</keyword>
<keyword evidence="5 9" id="KW-0732">Signal</keyword>
<evidence type="ECO:0000256" key="3">
    <source>
        <dbReference type="ARBA" id="ARBA00022505"/>
    </source>
</evidence>
<comment type="caution">
    <text evidence="11">The sequence shown here is derived from an EMBL/GenBank/DDBJ whole genome shotgun (WGS) entry which is preliminary data.</text>
</comment>
<dbReference type="AlphaFoldDB" id="A0A845V0V5"/>
<evidence type="ECO:0000313" key="12">
    <source>
        <dbReference type="Proteomes" id="UP000484885"/>
    </source>
</evidence>
<organism evidence="11 12">
    <name type="scientific">Wenzhouxiangella limi</name>
    <dbReference type="NCBI Taxonomy" id="2707351"/>
    <lineage>
        <taxon>Bacteria</taxon>
        <taxon>Pseudomonadati</taxon>
        <taxon>Pseudomonadota</taxon>
        <taxon>Gammaproteobacteria</taxon>
        <taxon>Chromatiales</taxon>
        <taxon>Wenzhouxiangellaceae</taxon>
        <taxon>Wenzhouxiangella</taxon>
    </lineage>
</organism>
<feature type="domain" description="4Fe-4S Mo/W bis-MGD-type" evidence="10">
    <location>
        <begin position="50"/>
        <end position="106"/>
    </location>
</feature>
<dbReference type="PROSITE" id="PS51318">
    <property type="entry name" value="TAT"/>
    <property type="match status" value="1"/>
</dbReference>
<dbReference type="CDD" id="cd02754">
    <property type="entry name" value="MopB_Nitrate-R-NapA-like"/>
    <property type="match status" value="1"/>
</dbReference>
<dbReference type="Pfam" id="PF04879">
    <property type="entry name" value="Molybdop_Fe4S4"/>
    <property type="match status" value="1"/>
</dbReference>
<dbReference type="EMBL" id="JAAGSC010000041">
    <property type="protein sequence ID" value="NDY96212.1"/>
    <property type="molecule type" value="Genomic_DNA"/>
</dbReference>
<dbReference type="InterPro" id="IPR006963">
    <property type="entry name" value="Mopterin_OxRdtase_4Fe-4S_dom"/>
</dbReference>
<dbReference type="InterPro" id="IPR006311">
    <property type="entry name" value="TAT_signal"/>
</dbReference>
<dbReference type="GO" id="GO:0009325">
    <property type="term" value="C:nitrate reductase complex"/>
    <property type="evidence" value="ECO:0007669"/>
    <property type="project" value="TreeGrafter"/>
</dbReference>
<dbReference type="GO" id="GO:0051539">
    <property type="term" value="F:4 iron, 4 sulfur cluster binding"/>
    <property type="evidence" value="ECO:0007669"/>
    <property type="project" value="UniProtKB-KW"/>
</dbReference>
<keyword evidence="12" id="KW-1185">Reference proteome</keyword>
<feature type="signal peptide" evidence="9">
    <location>
        <begin position="1"/>
        <end position="26"/>
    </location>
</feature>
<evidence type="ECO:0000256" key="1">
    <source>
        <dbReference type="ARBA" id="ARBA00001942"/>
    </source>
</evidence>
<dbReference type="InterPro" id="IPR006656">
    <property type="entry name" value="Mopterin_OxRdtase"/>
</dbReference>
<evidence type="ECO:0000313" key="11">
    <source>
        <dbReference type="EMBL" id="NDY96212.1"/>
    </source>
</evidence>
<dbReference type="Gene3D" id="3.40.228.10">
    <property type="entry name" value="Dimethylsulfoxide Reductase, domain 2"/>
    <property type="match status" value="1"/>
</dbReference>
<dbReference type="Gene3D" id="2.40.40.20">
    <property type="match status" value="1"/>
</dbReference>
<dbReference type="Pfam" id="PF00384">
    <property type="entry name" value="Molybdopterin"/>
    <property type="match status" value="1"/>
</dbReference>
<keyword evidence="4" id="KW-0479">Metal-binding</keyword>
<keyword evidence="2" id="KW-0004">4Fe-4S</keyword>
<dbReference type="RefSeq" id="WP_164211580.1">
    <property type="nucleotide sequence ID" value="NZ_JAAGSC010000041.1"/>
</dbReference>
<evidence type="ECO:0000256" key="5">
    <source>
        <dbReference type="ARBA" id="ARBA00022729"/>
    </source>
</evidence>
<dbReference type="GO" id="GO:0030151">
    <property type="term" value="F:molybdenum ion binding"/>
    <property type="evidence" value="ECO:0007669"/>
    <property type="project" value="TreeGrafter"/>
</dbReference>
<dbReference type="Gene3D" id="3.40.50.740">
    <property type="match status" value="1"/>
</dbReference>
<feature type="chain" id="PRO_5032332550" evidence="9">
    <location>
        <begin position="27"/>
        <end position="768"/>
    </location>
</feature>
<dbReference type="Proteomes" id="UP000484885">
    <property type="component" value="Unassembled WGS sequence"/>
</dbReference>
<dbReference type="GO" id="GO:0008940">
    <property type="term" value="F:nitrate reductase activity"/>
    <property type="evidence" value="ECO:0007669"/>
    <property type="project" value="TreeGrafter"/>
</dbReference>
<sequence>MFTRRQILIATAASAAAGALSSKLSAQDAQKQQGMSPESMAHLDAANSVDHWKKTVCRYCGIGCGVMVGVKDGMAVAVKGDPQNSVNEGMLCVKGYHLADMLYAESRLKTPLIRKNGQLVESNWEEALDLIGNRFSEIRDTHGPDALGFYGSGQCSMDESYLYNKLFKGFIGTNNVEGNPRTCMASAVAGYVSTFGKDEPLGTYDDLNKADVFFFIGANPAEAHPIIWARVLERRKNAPNTKIIVCDPRETRSTDAADIKVIFKPNMDLALLNSMAYVMVKNGMHDRAFIDQHINFQEGSEGKSWEDYMSFLEDYAPEKVADEIGVPAALIEQVAKLFGDKNRETMSMWTMGLNQRSRGQWVNNLINGLHLITGKLCRPGSTPFSLTGQPSACGSVREVGALCHLLPAHRFVANEQHRKEIADIWGIPADRIQPKPGKPLMKMFQATVDEEIKGLWVMCTNPGQSLPNVNKYRKGMEKCFMVVSETFHPTRTTELADVVLPAALWCEKEGIYGNAERRTQHMAKAIDPPGGVKSDHWAILEVAKRMGYGDSFDYKSVEQVYEEYRRCTVGTGYDVAPFSRLKAERGVRWPVVGDGMGKEASIRYAAPYDPYVEQGIRFYGKPDGKAIVFLRPQADAAEKPSDEFPFVLTNGRLLEQWHTMTMTGTVPALKKIPEYYQSGQRWFVEMHEQDAQRLGITNGDNVRLTSAHGKLETRVVLNGRGRPQPGLLYMNFHDQNPAEMVNILVSDATDPVSHQPEYKISACKIEKV</sequence>
<keyword evidence="3" id="KW-0500">Molybdenum</keyword>
<comment type="cofactor">
    <cofactor evidence="1">
        <name>Mo-bis(molybdopterin guanine dinucleotide)</name>
        <dbReference type="ChEBI" id="CHEBI:60539"/>
    </cofactor>
</comment>
<evidence type="ECO:0000256" key="2">
    <source>
        <dbReference type="ARBA" id="ARBA00022485"/>
    </source>
</evidence>
<reference evidence="11 12" key="1">
    <citation type="submission" date="2020-02" db="EMBL/GenBank/DDBJ databases">
        <authorList>
            <person name="Zhang X.-Y."/>
        </authorList>
    </citation>
    <scope>NUCLEOTIDE SEQUENCE [LARGE SCALE GENOMIC DNA]</scope>
    <source>
        <strain evidence="11 12">C33</strain>
    </source>
</reference>
<dbReference type="Pfam" id="PF01568">
    <property type="entry name" value="Molydop_binding"/>
    <property type="match status" value="1"/>
</dbReference>
<dbReference type="SUPFAM" id="SSF53706">
    <property type="entry name" value="Formate dehydrogenase/DMSO reductase, domains 1-3"/>
    <property type="match status" value="1"/>
</dbReference>
<dbReference type="PROSITE" id="PS51669">
    <property type="entry name" value="4FE4S_MOW_BIS_MGD"/>
    <property type="match status" value="1"/>
</dbReference>
<proteinExistence type="predicted"/>
<dbReference type="GO" id="GO:0016020">
    <property type="term" value="C:membrane"/>
    <property type="evidence" value="ECO:0007669"/>
    <property type="project" value="TreeGrafter"/>
</dbReference>
<evidence type="ECO:0000256" key="8">
    <source>
        <dbReference type="ARBA" id="ARBA00023014"/>
    </source>
</evidence>
<evidence type="ECO:0000256" key="7">
    <source>
        <dbReference type="ARBA" id="ARBA00023004"/>
    </source>
</evidence>
<keyword evidence="7" id="KW-0408">Iron</keyword>
<accession>A0A845V0V5</accession>
<dbReference type="Gene3D" id="2.20.25.90">
    <property type="entry name" value="ADC-like domains"/>
    <property type="match status" value="1"/>
</dbReference>